<organism evidence="3">
    <name type="scientific">Scylla olivacea</name>
    <name type="common">Orange mud crab</name>
    <name type="synonym">Cancer olivacea</name>
    <dbReference type="NCBI Taxonomy" id="85551"/>
    <lineage>
        <taxon>Eukaryota</taxon>
        <taxon>Metazoa</taxon>
        <taxon>Ecdysozoa</taxon>
        <taxon>Arthropoda</taxon>
        <taxon>Crustacea</taxon>
        <taxon>Multicrustacea</taxon>
        <taxon>Malacostraca</taxon>
        <taxon>Eumalacostraca</taxon>
        <taxon>Eucarida</taxon>
        <taxon>Decapoda</taxon>
        <taxon>Pleocyemata</taxon>
        <taxon>Brachyura</taxon>
        <taxon>Eubrachyura</taxon>
        <taxon>Portunoidea</taxon>
        <taxon>Portunidae</taxon>
        <taxon>Portuninae</taxon>
        <taxon>Scylla</taxon>
    </lineage>
</organism>
<dbReference type="PANTHER" id="PTHR28626">
    <property type="entry name" value="SRR1-LIKE PROTEIN"/>
    <property type="match status" value="1"/>
</dbReference>
<accession>A0A0P4W525</accession>
<name>A0A0P4W525_SCYOL</name>
<dbReference type="AlphaFoldDB" id="A0A0P4W525"/>
<evidence type="ECO:0000256" key="1">
    <source>
        <dbReference type="ARBA" id="ARBA00009856"/>
    </source>
</evidence>
<feature type="domain" description="SRR1-like" evidence="2">
    <location>
        <begin position="72"/>
        <end position="235"/>
    </location>
</feature>
<sequence>MESEGFQLVKKKKAARPRSKQVIQDVVYSPQQSKSECLDKIQLARQIIETSEGHSSLKKNLDSIEKELNTVLTPHQNIKVSGIVCYGLGQLSSSRIARYQGALLLILKDHFQVPAEVYDPIFSAVDVEVLEVFDIKVLNRNEEGKRKVVETTLFFLPHCGKELYNNLLWTNWNPSLLSRCVIVGNSFSTIVQNVPTRTLKEHYMFIYQAQDMFKELPLTSLVDYDDVFNDVNIHIPCHNILNKSSEFWLENKEPKYENCDVEIVRKKMNEMKF</sequence>
<dbReference type="EMBL" id="GDRN01071689">
    <property type="protein sequence ID" value="JAI63653.1"/>
    <property type="molecule type" value="Transcribed_RNA"/>
</dbReference>
<dbReference type="InterPro" id="IPR012942">
    <property type="entry name" value="SRR1-like"/>
</dbReference>
<dbReference type="GO" id="GO:0005737">
    <property type="term" value="C:cytoplasm"/>
    <property type="evidence" value="ECO:0007669"/>
    <property type="project" value="TreeGrafter"/>
</dbReference>
<dbReference type="EMBL" id="GDRN01071691">
    <property type="protein sequence ID" value="JAI63651.1"/>
    <property type="molecule type" value="Transcribed_RNA"/>
</dbReference>
<dbReference type="Pfam" id="PF07985">
    <property type="entry name" value="SRR1"/>
    <property type="match status" value="1"/>
</dbReference>
<dbReference type="GO" id="GO:0005634">
    <property type="term" value="C:nucleus"/>
    <property type="evidence" value="ECO:0007669"/>
    <property type="project" value="TreeGrafter"/>
</dbReference>
<proteinExistence type="inferred from homology"/>
<dbReference type="PANTHER" id="PTHR28626:SF3">
    <property type="entry name" value="SRR1-LIKE PROTEIN"/>
    <property type="match status" value="1"/>
</dbReference>
<reference evidence="3" key="1">
    <citation type="submission" date="2015-09" db="EMBL/GenBank/DDBJ databases">
        <title>Scylla olivacea transcriptome.</title>
        <authorList>
            <person name="Ikhwanuddin M."/>
        </authorList>
    </citation>
    <scope>NUCLEOTIDE SEQUENCE</scope>
</reference>
<protein>
    <recommendedName>
        <fullName evidence="2">SRR1-like domain-containing protein</fullName>
    </recommendedName>
</protein>
<dbReference type="InterPro" id="IPR040044">
    <property type="entry name" value="SRR1L"/>
</dbReference>
<evidence type="ECO:0000313" key="3">
    <source>
        <dbReference type="EMBL" id="JAI63651.1"/>
    </source>
</evidence>
<evidence type="ECO:0000259" key="2">
    <source>
        <dbReference type="Pfam" id="PF07985"/>
    </source>
</evidence>
<comment type="similarity">
    <text evidence="1">Belongs to the SRR1 family.</text>
</comment>